<reference evidence="7 8" key="1">
    <citation type="submission" date="2019-02" db="EMBL/GenBank/DDBJ databases">
        <title>Pseudomonas spp from wheat grain.</title>
        <authorList>
            <person name="Cho G.-S."/>
            <person name="Franz C.M.A.P."/>
        </authorList>
    </citation>
    <scope>NUCLEOTIDE SEQUENCE [LARGE SCALE GENOMIC DNA]</scope>
    <source>
        <strain evidence="7 8">133NRW</strain>
    </source>
</reference>
<dbReference type="InterPro" id="IPR004046">
    <property type="entry name" value="GST_C"/>
</dbReference>
<evidence type="ECO:0000313" key="7">
    <source>
        <dbReference type="EMBL" id="RZI31270.1"/>
    </source>
</evidence>
<dbReference type="InterPro" id="IPR036249">
    <property type="entry name" value="Thioredoxin-like_sf"/>
</dbReference>
<dbReference type="PROSITE" id="PS50405">
    <property type="entry name" value="GST_CTER"/>
    <property type="match status" value="1"/>
</dbReference>
<dbReference type="FunFam" id="3.40.30.10:FF:000039">
    <property type="entry name" value="Glutathione S-transferase domain"/>
    <property type="match status" value="1"/>
</dbReference>
<evidence type="ECO:0000256" key="1">
    <source>
        <dbReference type="ARBA" id="ARBA00007409"/>
    </source>
</evidence>
<dbReference type="SFLD" id="SFLDS00019">
    <property type="entry name" value="Glutathione_Transferase_(cytos"/>
    <property type="match status" value="1"/>
</dbReference>
<dbReference type="Pfam" id="PF00043">
    <property type="entry name" value="GST_C"/>
    <property type="match status" value="1"/>
</dbReference>
<dbReference type="SUPFAM" id="SSF47616">
    <property type="entry name" value="GST C-terminal domain-like"/>
    <property type="match status" value="1"/>
</dbReference>
<comment type="caution">
    <text evidence="7">The sequence shown here is derived from an EMBL/GenBank/DDBJ whole genome shotgun (WGS) entry which is preliminary data.</text>
</comment>
<accession>A0A4V2DXP4</accession>
<evidence type="ECO:0000259" key="6">
    <source>
        <dbReference type="PROSITE" id="PS50405"/>
    </source>
</evidence>
<dbReference type="GO" id="GO:0006749">
    <property type="term" value="P:glutathione metabolic process"/>
    <property type="evidence" value="ECO:0007669"/>
    <property type="project" value="TreeGrafter"/>
</dbReference>
<dbReference type="PANTHER" id="PTHR43900">
    <property type="entry name" value="GLUTATHIONE S-TRANSFERASE RHO"/>
    <property type="match status" value="1"/>
</dbReference>
<dbReference type="GO" id="GO:0004364">
    <property type="term" value="F:glutathione transferase activity"/>
    <property type="evidence" value="ECO:0007669"/>
    <property type="project" value="UniProtKB-EC"/>
</dbReference>
<dbReference type="Gene3D" id="3.40.30.10">
    <property type="entry name" value="Glutaredoxin"/>
    <property type="match status" value="1"/>
</dbReference>
<gene>
    <name evidence="7" type="ORF">EUX57_12750</name>
</gene>
<dbReference type="PROSITE" id="PS50404">
    <property type="entry name" value="GST_NTER"/>
    <property type="match status" value="1"/>
</dbReference>
<evidence type="ECO:0000256" key="2">
    <source>
        <dbReference type="ARBA" id="ARBA00012452"/>
    </source>
</evidence>
<evidence type="ECO:0000256" key="3">
    <source>
        <dbReference type="ARBA" id="ARBA00022679"/>
    </source>
</evidence>
<protein>
    <recommendedName>
        <fullName evidence="2">glutathione transferase</fullName>
        <ecNumber evidence="2">2.5.1.18</ecNumber>
    </recommendedName>
</protein>
<dbReference type="Pfam" id="PF02798">
    <property type="entry name" value="GST_N"/>
    <property type="match status" value="1"/>
</dbReference>
<dbReference type="SUPFAM" id="SSF52833">
    <property type="entry name" value="Thioredoxin-like"/>
    <property type="match status" value="1"/>
</dbReference>
<dbReference type="GO" id="GO:0005737">
    <property type="term" value="C:cytoplasm"/>
    <property type="evidence" value="ECO:0007669"/>
    <property type="project" value="TreeGrafter"/>
</dbReference>
<dbReference type="GO" id="GO:0043295">
    <property type="term" value="F:glutathione binding"/>
    <property type="evidence" value="ECO:0007669"/>
    <property type="project" value="TreeGrafter"/>
</dbReference>
<keyword evidence="3 7" id="KW-0808">Transferase</keyword>
<dbReference type="SFLD" id="SFLDG00358">
    <property type="entry name" value="Main_(cytGST)"/>
    <property type="match status" value="1"/>
</dbReference>
<feature type="domain" description="GST N-terminal" evidence="5">
    <location>
        <begin position="4"/>
        <end position="85"/>
    </location>
</feature>
<dbReference type="InterPro" id="IPR010987">
    <property type="entry name" value="Glutathione-S-Trfase_C-like"/>
</dbReference>
<evidence type="ECO:0000259" key="5">
    <source>
        <dbReference type="PROSITE" id="PS50404"/>
    </source>
</evidence>
<dbReference type="PANTHER" id="PTHR43900:SF3">
    <property type="entry name" value="GLUTATHIONE S-TRANSFERASE RHO"/>
    <property type="match status" value="1"/>
</dbReference>
<evidence type="ECO:0000313" key="8">
    <source>
        <dbReference type="Proteomes" id="UP000293369"/>
    </source>
</evidence>
<evidence type="ECO:0000256" key="4">
    <source>
        <dbReference type="RuleBase" id="RU003494"/>
    </source>
</evidence>
<feature type="domain" description="GST C-terminal" evidence="6">
    <location>
        <begin position="90"/>
        <end position="214"/>
    </location>
</feature>
<dbReference type="Gene3D" id="1.20.1050.10">
    <property type="match status" value="1"/>
</dbReference>
<dbReference type="AlphaFoldDB" id="A0A4V2DXP4"/>
<sequence length="214" mass="24066">MINTTMKLIGNENSACTRSVLMVLKEKNIPIEFISIDLSTGAHKSDEHLGLNPFGKVPVLVHGDLTLYESQAINRYLAAILPGTPLVPEAQEDIARMDQWLSVDSSYFTPQAFAVVWQKIFLPMYGGETDLAVVKEAEEKLDAIYAAIDRAIGEEGTFLVGHSLSLADLAFVQYTDYILKAQSESIVFKYENVRRWWYNLTQRDSYKDPLSVIL</sequence>
<dbReference type="InterPro" id="IPR004045">
    <property type="entry name" value="Glutathione_S-Trfase_N"/>
</dbReference>
<organism evidence="7 8">
    <name type="scientific">Pseudomonas orientalis</name>
    <dbReference type="NCBI Taxonomy" id="76758"/>
    <lineage>
        <taxon>Bacteria</taxon>
        <taxon>Pseudomonadati</taxon>
        <taxon>Pseudomonadota</taxon>
        <taxon>Gammaproteobacteria</taxon>
        <taxon>Pseudomonadales</taxon>
        <taxon>Pseudomonadaceae</taxon>
        <taxon>Pseudomonas</taxon>
    </lineage>
</organism>
<dbReference type="Proteomes" id="UP000293369">
    <property type="component" value="Unassembled WGS sequence"/>
</dbReference>
<name>A0A4V2DXP4_9PSED</name>
<proteinExistence type="inferred from homology"/>
<dbReference type="InterPro" id="IPR040079">
    <property type="entry name" value="Glutathione_S-Trfase"/>
</dbReference>
<dbReference type="EMBL" id="SGFE01000022">
    <property type="protein sequence ID" value="RZI31270.1"/>
    <property type="molecule type" value="Genomic_DNA"/>
</dbReference>
<comment type="similarity">
    <text evidence="1 4">Belongs to the GST superfamily.</text>
</comment>
<dbReference type="EC" id="2.5.1.18" evidence="2"/>
<dbReference type="InterPro" id="IPR036282">
    <property type="entry name" value="Glutathione-S-Trfase_C_sf"/>
</dbReference>